<reference evidence="5" key="1">
    <citation type="submission" date="2021-08" db="EMBL/GenBank/DDBJ databases">
        <authorList>
            <person name="Stevens D.C."/>
        </authorList>
    </citation>
    <scope>NUCLEOTIDE SEQUENCE</scope>
    <source>
        <strain evidence="5">DSM 53165</strain>
    </source>
</reference>
<dbReference type="Gene3D" id="3.40.50.620">
    <property type="entry name" value="HUPs"/>
    <property type="match status" value="2"/>
</dbReference>
<evidence type="ECO:0000259" key="4">
    <source>
        <dbReference type="Pfam" id="PF00582"/>
    </source>
</evidence>
<accession>A0ABS7U5U3</accession>
<comment type="caution">
    <text evidence="5">The sequence shown here is derived from an EMBL/GenBank/DDBJ whole genome shotgun (WGS) entry which is preliminary data.</text>
</comment>
<gene>
    <name evidence="5" type="ORF">K7C98_41945</name>
</gene>
<dbReference type="Proteomes" id="UP001139031">
    <property type="component" value="Unassembled WGS sequence"/>
</dbReference>
<feature type="domain" description="UspA" evidence="4">
    <location>
        <begin position="160"/>
        <end position="297"/>
    </location>
</feature>
<dbReference type="CDD" id="cd00293">
    <property type="entry name" value="USP-like"/>
    <property type="match status" value="1"/>
</dbReference>
<name>A0ABS7U5U3_9BACT</name>
<sequence>MTSLLDEFVSVQDPVDMAPQTILLATDLSCRSDRALDRATILATEWGARLVVVHALQEPSGREDLPSWRRRADPRQLAWQRVQQDLRDADKLDVQIVVEREEPAALVLATAERFGCELLVTGAAREETLGRILLGTTVEQLLNKSAAPVLVVKRRPRGPYRDVVVATDFSEGSRRALEVALELLPAAQISLFHAFDVPLRGLMNDPAAASEAWSNEAATASQAFLAATPKVAASRRFIATQCESGPVTSLLAELLETRDIDLVAMGTEGRGYLAGRLLGSVALTLLNTLPVDMLVARRPRA</sequence>
<dbReference type="PRINTS" id="PR01438">
    <property type="entry name" value="UNVRSLSTRESS"/>
</dbReference>
<comment type="similarity">
    <text evidence="1">Belongs to the universal stress protein A family.</text>
</comment>
<evidence type="ECO:0000256" key="2">
    <source>
        <dbReference type="ARBA" id="ARBA00022741"/>
    </source>
</evidence>
<proteinExistence type="inferred from homology"/>
<keyword evidence="3" id="KW-0067">ATP-binding</keyword>
<dbReference type="EMBL" id="JAIRAU010000059">
    <property type="protein sequence ID" value="MBZ5715834.1"/>
    <property type="molecule type" value="Genomic_DNA"/>
</dbReference>
<evidence type="ECO:0000313" key="6">
    <source>
        <dbReference type="Proteomes" id="UP001139031"/>
    </source>
</evidence>
<dbReference type="PANTHER" id="PTHR46268:SF27">
    <property type="entry name" value="UNIVERSAL STRESS PROTEIN RV2623"/>
    <property type="match status" value="1"/>
</dbReference>
<evidence type="ECO:0000256" key="1">
    <source>
        <dbReference type="ARBA" id="ARBA00008791"/>
    </source>
</evidence>
<keyword evidence="6" id="KW-1185">Reference proteome</keyword>
<dbReference type="PANTHER" id="PTHR46268">
    <property type="entry name" value="STRESS RESPONSE PROTEIN NHAX"/>
    <property type="match status" value="1"/>
</dbReference>
<organism evidence="5 6">
    <name type="scientific">Nannocystis pusilla</name>
    <dbReference type="NCBI Taxonomy" id="889268"/>
    <lineage>
        <taxon>Bacteria</taxon>
        <taxon>Pseudomonadati</taxon>
        <taxon>Myxococcota</taxon>
        <taxon>Polyangia</taxon>
        <taxon>Nannocystales</taxon>
        <taxon>Nannocystaceae</taxon>
        <taxon>Nannocystis</taxon>
    </lineage>
</organism>
<dbReference type="InterPro" id="IPR006016">
    <property type="entry name" value="UspA"/>
</dbReference>
<dbReference type="SUPFAM" id="SSF52402">
    <property type="entry name" value="Adenine nucleotide alpha hydrolases-like"/>
    <property type="match status" value="2"/>
</dbReference>
<evidence type="ECO:0000313" key="5">
    <source>
        <dbReference type="EMBL" id="MBZ5715834.1"/>
    </source>
</evidence>
<keyword evidence="2" id="KW-0547">Nucleotide-binding</keyword>
<dbReference type="InterPro" id="IPR014729">
    <property type="entry name" value="Rossmann-like_a/b/a_fold"/>
</dbReference>
<dbReference type="Pfam" id="PF00582">
    <property type="entry name" value="Usp"/>
    <property type="match status" value="2"/>
</dbReference>
<evidence type="ECO:0000256" key="3">
    <source>
        <dbReference type="ARBA" id="ARBA00022840"/>
    </source>
</evidence>
<feature type="domain" description="UspA" evidence="4">
    <location>
        <begin position="20"/>
        <end position="153"/>
    </location>
</feature>
<protein>
    <submittedName>
        <fullName evidence="5">Universal stress protein</fullName>
    </submittedName>
</protein>
<dbReference type="InterPro" id="IPR006015">
    <property type="entry name" value="Universal_stress_UspA"/>
</dbReference>